<reference evidence="2" key="1">
    <citation type="journal article" date="2016" name="Genome Biol. Evol.">
        <title>Comparative 'omics' of the Fusarium fujikuroi species complex highlights differences in genetic potential and metabolite synthesis.</title>
        <authorList>
            <person name="Niehaus E.-M."/>
            <person name="Muensterkoetter M."/>
            <person name="Proctor R.H."/>
            <person name="Brown D.W."/>
            <person name="Sharon A."/>
            <person name="Idan Y."/>
            <person name="Oren-Young L."/>
            <person name="Sieber C.M."/>
            <person name="Novak O."/>
            <person name="Pencik A."/>
            <person name="Tarkowska D."/>
            <person name="Hromadova K."/>
            <person name="Freeman S."/>
            <person name="Maymon M."/>
            <person name="Elazar M."/>
            <person name="Youssef S.A."/>
            <person name="El-Shabrawy E.S.M."/>
            <person name="Shalaby A.B.A."/>
            <person name="Houterman P."/>
            <person name="Brock N.L."/>
            <person name="Burkhardt I."/>
            <person name="Tsavkelova E.A."/>
            <person name="Dickschat J.S."/>
            <person name="Galuszka P."/>
            <person name="Gueldener U."/>
            <person name="Tudzynski B."/>
        </authorList>
    </citation>
    <scope>NUCLEOTIDE SEQUENCE [LARGE SCALE GENOMIC DNA]</scope>
    <source>
        <strain evidence="2">MRC7560</strain>
    </source>
</reference>
<evidence type="ECO:0000313" key="2">
    <source>
        <dbReference type="Proteomes" id="UP000184255"/>
    </source>
</evidence>
<dbReference type="AlphaFoldDB" id="A0A1L7STS3"/>
<sequence>MPFPKFPCRSIDHVDHERTKSVTALPTYLPTRNQQILKVQSGGGCARAVDAHPPPAGPISRIPHYPSKCLPHLFSFPLLSCFSHLFRGQGTTFHDEAIRKLRMVNCCVSSLGSRRFVSD</sequence>
<proteinExistence type="predicted"/>
<dbReference type="RefSeq" id="XP_041678148.1">
    <property type="nucleotide sequence ID" value="XM_041827157.1"/>
</dbReference>
<dbReference type="GeneID" id="65085369"/>
<dbReference type="EMBL" id="FCQH01000002">
    <property type="protein sequence ID" value="CVK86626.1"/>
    <property type="molecule type" value="Genomic_DNA"/>
</dbReference>
<evidence type="ECO:0000313" key="1">
    <source>
        <dbReference type="EMBL" id="CVK86626.1"/>
    </source>
</evidence>
<name>A0A1L7STS3_FUSMA</name>
<dbReference type="VEuPathDB" id="FungiDB:FMAN_06105"/>
<organism evidence="1 2">
    <name type="scientific">Fusarium mangiferae</name>
    <name type="common">Mango malformation disease fungus</name>
    <dbReference type="NCBI Taxonomy" id="192010"/>
    <lineage>
        <taxon>Eukaryota</taxon>
        <taxon>Fungi</taxon>
        <taxon>Dikarya</taxon>
        <taxon>Ascomycota</taxon>
        <taxon>Pezizomycotina</taxon>
        <taxon>Sordariomycetes</taxon>
        <taxon>Hypocreomycetidae</taxon>
        <taxon>Hypocreales</taxon>
        <taxon>Nectriaceae</taxon>
        <taxon>Fusarium</taxon>
        <taxon>Fusarium fujikuroi species complex</taxon>
    </lineage>
</organism>
<comment type="caution">
    <text evidence="1">The sequence shown here is derived from an EMBL/GenBank/DDBJ whole genome shotgun (WGS) entry which is preliminary data.</text>
</comment>
<keyword evidence="2" id="KW-1185">Reference proteome</keyword>
<dbReference type="Proteomes" id="UP000184255">
    <property type="component" value="Unassembled WGS sequence"/>
</dbReference>
<gene>
    <name evidence="1" type="ORF">FMAN_06105</name>
</gene>
<accession>A0A1L7STS3</accession>
<protein>
    <submittedName>
        <fullName evidence="1">Uncharacterized protein</fullName>
    </submittedName>
</protein>